<keyword evidence="2" id="KW-1185">Reference proteome</keyword>
<sequence length="267" mass="30650">MTDISNRTTFVTLYQAGEGIYELMDKVLVIDEGRCVFEGLASEARQYFIDLGFYCPDRQTTPDFLTSVTDPTERQYREGYEDKAPRSPEELEKAFKSSEHYQKVLADVDQYERELKESDYADAKEFERTAQEQKSKTVTKKSPYTVSFIRQVMACTKREFWLIWGDQTTLITKYFIIVSNGLIVGSLFYGQSLDTSGAFSRGGTIFFSILFLGWLQLTELMKAVSGRAVVDRHHDYAFYRPSAVSIARVVTDFPMLLPQVCIFTVIM</sequence>
<accession>A0ACC3CU44</accession>
<dbReference type="Proteomes" id="UP001186974">
    <property type="component" value="Unassembled WGS sequence"/>
</dbReference>
<proteinExistence type="predicted"/>
<protein>
    <submittedName>
        <fullName evidence="1">Uncharacterized protein</fullName>
    </submittedName>
</protein>
<organism evidence="1 2">
    <name type="scientific">Coniosporium uncinatum</name>
    <dbReference type="NCBI Taxonomy" id="93489"/>
    <lineage>
        <taxon>Eukaryota</taxon>
        <taxon>Fungi</taxon>
        <taxon>Dikarya</taxon>
        <taxon>Ascomycota</taxon>
        <taxon>Pezizomycotina</taxon>
        <taxon>Dothideomycetes</taxon>
        <taxon>Dothideomycetes incertae sedis</taxon>
        <taxon>Coniosporium</taxon>
    </lineage>
</organism>
<gene>
    <name evidence="1" type="ORF">LTS18_000654</name>
</gene>
<comment type="caution">
    <text evidence="1">The sequence shown here is derived from an EMBL/GenBank/DDBJ whole genome shotgun (WGS) entry which is preliminary data.</text>
</comment>
<evidence type="ECO:0000313" key="2">
    <source>
        <dbReference type="Proteomes" id="UP001186974"/>
    </source>
</evidence>
<name>A0ACC3CU44_9PEZI</name>
<evidence type="ECO:0000313" key="1">
    <source>
        <dbReference type="EMBL" id="KAK3044673.1"/>
    </source>
</evidence>
<dbReference type="EMBL" id="JAWDJW010011627">
    <property type="protein sequence ID" value="KAK3044673.1"/>
    <property type="molecule type" value="Genomic_DNA"/>
</dbReference>
<reference evidence="1" key="1">
    <citation type="submission" date="2024-09" db="EMBL/GenBank/DDBJ databases">
        <title>Black Yeasts Isolated from many extreme environments.</title>
        <authorList>
            <person name="Coleine C."/>
            <person name="Stajich J.E."/>
            <person name="Selbmann L."/>
        </authorList>
    </citation>
    <scope>NUCLEOTIDE SEQUENCE</scope>
    <source>
        <strain evidence="1">CCFEE 5737</strain>
    </source>
</reference>